<reference evidence="1 2" key="1">
    <citation type="journal article" date="2009" name="Stand. Genomic Sci.">
        <title>Complete genome sequence of Brachybacterium faecium type strain (Schefferle 6-10).</title>
        <authorList>
            <person name="Lapidus A."/>
            <person name="Pukall R."/>
            <person name="Labuttii K."/>
            <person name="Copeland A."/>
            <person name="Del Rio T.G."/>
            <person name="Nolan M."/>
            <person name="Chen F."/>
            <person name="Lucas S."/>
            <person name="Tice H."/>
            <person name="Cheng J.F."/>
            <person name="Bruce D."/>
            <person name="Goodwin L."/>
            <person name="Pitluck S."/>
            <person name="Rohde M."/>
            <person name="Goker M."/>
            <person name="Pati A."/>
            <person name="Ivanova N."/>
            <person name="Mavrommatis K."/>
            <person name="Chen A."/>
            <person name="Palaniappan K."/>
            <person name="D'haeseleer P."/>
            <person name="Chain P."/>
            <person name="Bristow J."/>
            <person name="Eisen J.A."/>
            <person name="Markowitz V."/>
            <person name="Hugenholtz P."/>
            <person name="Kyrpides N.C."/>
            <person name="Klenk H.P."/>
        </authorList>
    </citation>
    <scope>NUCLEOTIDE SEQUENCE [LARGE SCALE GENOMIC DNA]</scope>
    <source>
        <strain evidence="2">ATCC 43885 / DSM 4810 / JCM 11609 / LMG 19847 / NBRC 14762 / NCIMB 9860 / 6-10</strain>
    </source>
</reference>
<name>C7MHM4_BRAFD</name>
<accession>C7MHM4</accession>
<keyword evidence="2" id="KW-1185">Reference proteome</keyword>
<evidence type="ECO:0000313" key="1">
    <source>
        <dbReference type="EMBL" id="ACU86541.1"/>
    </source>
</evidence>
<dbReference type="OrthoDB" id="4793304at2"/>
<gene>
    <name evidence="1" type="ordered locus">Bfae_27750</name>
</gene>
<dbReference type="EMBL" id="CP001643">
    <property type="protein sequence ID" value="ACU86541.1"/>
    <property type="molecule type" value="Genomic_DNA"/>
</dbReference>
<dbReference type="KEGG" id="bfa:Bfae_27750"/>
<dbReference type="eggNOG" id="ENOG502ZU7I">
    <property type="taxonomic scope" value="Bacteria"/>
</dbReference>
<dbReference type="PATRIC" id="fig|446465.5.peg.2738"/>
<dbReference type="AlphaFoldDB" id="C7MHM4"/>
<evidence type="ECO:0000313" key="2">
    <source>
        <dbReference type="Proteomes" id="UP000001919"/>
    </source>
</evidence>
<dbReference type="Proteomes" id="UP000001919">
    <property type="component" value="Chromosome"/>
</dbReference>
<dbReference type="HOGENOM" id="CLU_1764512_0_0_11"/>
<proteinExistence type="predicted"/>
<dbReference type="STRING" id="446465.Bfae_27750"/>
<organism evidence="1 2">
    <name type="scientific">Brachybacterium faecium (strain ATCC 43885 / DSM 4810 / JCM 11609 / LMG 19847 / NBRC 14762 / NCIMB 9860 / 6-10)</name>
    <dbReference type="NCBI Taxonomy" id="446465"/>
    <lineage>
        <taxon>Bacteria</taxon>
        <taxon>Bacillati</taxon>
        <taxon>Actinomycetota</taxon>
        <taxon>Actinomycetes</taxon>
        <taxon>Micrococcales</taxon>
        <taxon>Dermabacteraceae</taxon>
        <taxon>Brachybacterium</taxon>
    </lineage>
</organism>
<sequence length="147" mass="15877">MAGKKLTPLGPKGKGALETAKWAVPLLLAAGRWVSANPHILTTAQEQIAKLKTLRTSTADGVLETVAVLRGNVDYLADSADDEQEARQAQEWAKQLSHCEQAALLLKAPGSAKKDRRALKKRVEALRSEIFAAYVEEMGEDAEAEQG</sequence>
<protein>
    <submittedName>
        <fullName evidence="1">Uncharacterized protein</fullName>
    </submittedName>
</protein>